<dbReference type="GeneID" id="79791992"/>
<proteinExistence type="predicted"/>
<sequence>MTIHLFQDKGTALERQRLSWKDMVGKPISKLDDDAFTRVRAILMNGVELDALRTKQVLLRMNADARVEIAQLMRVEQHQATTINWLIGADHSPLETTIGYEQTAIEVTASVAKLEPDSYLAQGYRYALLEDFDHLYRYSALLDRLEGKDANNITQGYTDIVPSRPTWVHHRAPEHDLLEPYGPDAVLATKLHALTLTGGEYQTHDYYMNIGPLFSDPVARQLYAEIASVESQHITHYGSMLNPHETPLEKLLIAEACEVWNYAGCAQQESNPRVRAIWEMFLDYELGHFQVVQELFKRLERRDPAEVLGDGALPAFIRFESHRDYLRQVVDAETDFRKDGTRFVQTPQEEGESSLAYREAVNQDGSPSRAASASYAWTAGTELVREAEAVEVVAAA</sequence>
<accession>A0ABY9AVR0</accession>
<evidence type="ECO:0000313" key="2">
    <source>
        <dbReference type="Proteomes" id="UP001242732"/>
    </source>
</evidence>
<dbReference type="RefSeq" id="WP_011795523.1">
    <property type="nucleotide sequence ID" value="NZ_CP023687.1"/>
</dbReference>
<dbReference type="SUPFAM" id="SSF47240">
    <property type="entry name" value="Ferritin-like"/>
    <property type="match status" value="2"/>
</dbReference>
<dbReference type="EMBL" id="CP127363">
    <property type="protein sequence ID" value="WIY50885.1"/>
    <property type="molecule type" value="Genomic_DNA"/>
</dbReference>
<evidence type="ECO:0000313" key="1">
    <source>
        <dbReference type="EMBL" id="WIY50885.1"/>
    </source>
</evidence>
<dbReference type="InterPro" id="IPR009078">
    <property type="entry name" value="Ferritin-like_SF"/>
</dbReference>
<gene>
    <name evidence="1" type="ORF">QRO08_10075</name>
</gene>
<name>A0ABY9AVR0_PARCI</name>
<protein>
    <recommendedName>
        <fullName evidence="3">Ferritin-like domain-containing protein</fullName>
    </recommendedName>
</protein>
<evidence type="ECO:0008006" key="3">
    <source>
        <dbReference type="Google" id="ProtNLM"/>
    </source>
</evidence>
<dbReference type="Proteomes" id="UP001242732">
    <property type="component" value="Chromosome"/>
</dbReference>
<organism evidence="1 2">
    <name type="scientific">Paracidovorax citrulli</name>
    <name type="common">Acidovorax citrulli</name>
    <dbReference type="NCBI Taxonomy" id="80869"/>
    <lineage>
        <taxon>Bacteria</taxon>
        <taxon>Pseudomonadati</taxon>
        <taxon>Pseudomonadota</taxon>
        <taxon>Betaproteobacteria</taxon>
        <taxon>Burkholderiales</taxon>
        <taxon>Comamonadaceae</taxon>
        <taxon>Paracidovorax</taxon>
    </lineage>
</organism>
<reference evidence="1 2" key="1">
    <citation type="submission" date="2023-06" db="EMBL/GenBank/DDBJ databases">
        <authorList>
            <person name="Ham H."/>
            <person name="Park D.S."/>
        </authorList>
    </citation>
    <scope>NUCLEOTIDE SEQUENCE [LARGE SCALE GENOMIC DNA]</scope>
    <source>
        <strain evidence="1 2">KACC 17005</strain>
    </source>
</reference>
<keyword evidence="2" id="KW-1185">Reference proteome</keyword>